<evidence type="ECO:0000313" key="5">
    <source>
        <dbReference type="Proteomes" id="UP000054097"/>
    </source>
</evidence>
<reference evidence="4 5" key="1">
    <citation type="submission" date="2014-04" db="EMBL/GenBank/DDBJ databases">
        <authorList>
            <consortium name="DOE Joint Genome Institute"/>
            <person name="Kuo A."/>
            <person name="Zuccaro A."/>
            <person name="Kohler A."/>
            <person name="Nagy L.G."/>
            <person name="Floudas D."/>
            <person name="Copeland A."/>
            <person name="Barry K.W."/>
            <person name="Cichocki N."/>
            <person name="Veneault-Fourrey C."/>
            <person name="LaButti K."/>
            <person name="Lindquist E.A."/>
            <person name="Lipzen A."/>
            <person name="Lundell T."/>
            <person name="Morin E."/>
            <person name="Murat C."/>
            <person name="Sun H."/>
            <person name="Tunlid A."/>
            <person name="Henrissat B."/>
            <person name="Grigoriev I.V."/>
            <person name="Hibbett D.S."/>
            <person name="Martin F."/>
            <person name="Nordberg H.P."/>
            <person name="Cantor M.N."/>
            <person name="Hua S.X."/>
        </authorList>
    </citation>
    <scope>NUCLEOTIDE SEQUENCE [LARGE SCALE GENOMIC DNA]</scope>
    <source>
        <strain evidence="4 5">MAFF 305830</strain>
    </source>
</reference>
<dbReference type="HOGENOM" id="CLU_011776_2_0_1"/>
<dbReference type="GO" id="GO:0000145">
    <property type="term" value="C:exocyst"/>
    <property type="evidence" value="ECO:0007669"/>
    <property type="project" value="InterPro"/>
</dbReference>
<dbReference type="InterPro" id="IPR010326">
    <property type="entry name" value="EXOC3/Sec6"/>
</dbReference>
<keyword evidence="2" id="KW-0813">Transport</keyword>
<dbReference type="EMBL" id="KN824347">
    <property type="protein sequence ID" value="KIM22850.1"/>
    <property type="molecule type" value="Genomic_DNA"/>
</dbReference>
<dbReference type="AlphaFoldDB" id="A0A0C3ADW5"/>
<dbReference type="OrthoDB" id="190098at2759"/>
<keyword evidence="3" id="KW-0268">Exocytosis</keyword>
<evidence type="ECO:0000256" key="1">
    <source>
        <dbReference type="ARBA" id="ARBA00009447"/>
    </source>
</evidence>
<reference evidence="5" key="2">
    <citation type="submission" date="2015-01" db="EMBL/GenBank/DDBJ databases">
        <title>Evolutionary Origins and Diversification of the Mycorrhizal Mutualists.</title>
        <authorList>
            <consortium name="DOE Joint Genome Institute"/>
            <consortium name="Mycorrhizal Genomics Consortium"/>
            <person name="Kohler A."/>
            <person name="Kuo A."/>
            <person name="Nagy L.G."/>
            <person name="Floudas D."/>
            <person name="Copeland A."/>
            <person name="Barry K.W."/>
            <person name="Cichocki N."/>
            <person name="Veneault-Fourrey C."/>
            <person name="LaButti K."/>
            <person name="Lindquist E.A."/>
            <person name="Lipzen A."/>
            <person name="Lundell T."/>
            <person name="Morin E."/>
            <person name="Murat C."/>
            <person name="Riley R."/>
            <person name="Ohm R."/>
            <person name="Sun H."/>
            <person name="Tunlid A."/>
            <person name="Henrissat B."/>
            <person name="Grigoriev I.V."/>
            <person name="Hibbett D.S."/>
            <person name="Martin F."/>
        </authorList>
    </citation>
    <scope>NUCLEOTIDE SEQUENCE [LARGE SCALE GENOMIC DNA]</scope>
    <source>
        <strain evidence="5">MAFF 305830</strain>
    </source>
</reference>
<proteinExistence type="inferred from homology"/>
<comment type="similarity">
    <text evidence="1">Belongs to the SEC6 family.</text>
</comment>
<name>A0A0C3ADW5_SERVB</name>
<dbReference type="PANTHER" id="PTHR21292">
    <property type="entry name" value="EXOCYST COMPLEX COMPONENT SEC6-RELATED"/>
    <property type="match status" value="1"/>
</dbReference>
<keyword evidence="5" id="KW-1185">Reference proteome</keyword>
<dbReference type="PANTHER" id="PTHR21292:SF1">
    <property type="entry name" value="EXOCYST COMPLEX COMPONENT 3"/>
    <property type="match status" value="1"/>
</dbReference>
<dbReference type="InterPro" id="IPR042532">
    <property type="entry name" value="EXOC3/Sec6_C"/>
</dbReference>
<dbReference type="GO" id="GO:0000149">
    <property type="term" value="F:SNARE binding"/>
    <property type="evidence" value="ECO:0007669"/>
    <property type="project" value="TreeGrafter"/>
</dbReference>
<gene>
    <name evidence="4" type="ORF">M408DRAFT_278568</name>
</gene>
<accession>A0A0C3ADW5</accession>
<evidence type="ECO:0000313" key="4">
    <source>
        <dbReference type="EMBL" id="KIM22850.1"/>
    </source>
</evidence>
<protein>
    <submittedName>
        <fullName evidence="4">Uncharacterized protein</fullName>
    </submittedName>
</protein>
<evidence type="ECO:0000256" key="3">
    <source>
        <dbReference type="ARBA" id="ARBA00022483"/>
    </source>
</evidence>
<sequence length="748" mass="84987">MSSQSAAQAVAEYFQSPDDLQKLASFRQKLEKEKASIDAKLKSGVKDQLDATRDGLKKLLSTRANLQSIKDEMITLEKMGRESQGQIKKFDQIAAVSAVHRNFAQTEEMLTNLLDMDDKLGNLEYMLDVDSADPQGPNENLLVLHFQINQLEAFRNEATHMAKKASPETRSTLQQYFARLNRLIDSFDAHILLLAKNILPIVRNGHTDVVVKLIKIAELEGREDEKATAIKLLKKAAVLQAASKFRSLQANARVLKLYRPKIMKSIRDSIKETYERRLADAGNDAMLFVETLDEWLFDDLSWVEVYVSPCFPPDYNVYAMYIKTYHKELDEIFKKIREALPSAAGLLAMHAWVKTYKKKMKDLEIPEEYLEPPLLGGKEQNLIDDYSKLIVQKLDEWTGNLMKTELQDFVSREEPPQVDADGLYRMSGTVILWKIINEQVDAATESNQGAVLARIVAESNRVIKSTHVQWTKLIEAEYKKNVDGRPEDIAPGLSEYVVALANDQIRSADFAEELSARLDPLVSTKYKATIADQLNEVIDGYLDVAKKCSQTLIDLMFNDLRPAVKILFTAPWYDGIMPQIVETLRDYMGDYQITLNPSLLELLIEDLLDTFIITYLTALSRSSRMRMPAAADRIKDDVADSFQFFSTLKPPQELEAYFEVIERALEILTASRGLVVLSFYRFAQEHGPNLAFVESLLRARDDLDRSAVNETMESIKKKVKDENITDPPEATIMKKITVQTSLSRFLPI</sequence>
<organism evidence="4 5">
    <name type="scientific">Serendipita vermifera MAFF 305830</name>
    <dbReference type="NCBI Taxonomy" id="933852"/>
    <lineage>
        <taxon>Eukaryota</taxon>
        <taxon>Fungi</taxon>
        <taxon>Dikarya</taxon>
        <taxon>Basidiomycota</taxon>
        <taxon>Agaricomycotina</taxon>
        <taxon>Agaricomycetes</taxon>
        <taxon>Sebacinales</taxon>
        <taxon>Serendipitaceae</taxon>
        <taxon>Serendipita</taxon>
    </lineage>
</organism>
<dbReference type="Gene3D" id="1.10.357.70">
    <property type="entry name" value="Exocyst complex component Sec6, C-terminal domain"/>
    <property type="match status" value="1"/>
</dbReference>
<evidence type="ECO:0000256" key="2">
    <source>
        <dbReference type="ARBA" id="ARBA00022448"/>
    </source>
</evidence>
<dbReference type="GO" id="GO:0051601">
    <property type="term" value="P:exocyst localization"/>
    <property type="evidence" value="ECO:0007669"/>
    <property type="project" value="TreeGrafter"/>
</dbReference>
<dbReference type="Pfam" id="PF06046">
    <property type="entry name" value="Sec6"/>
    <property type="match status" value="1"/>
</dbReference>
<dbReference type="STRING" id="933852.A0A0C3ADW5"/>
<dbReference type="Gene3D" id="1.10.357.50">
    <property type="match status" value="1"/>
</dbReference>
<dbReference type="Proteomes" id="UP000054097">
    <property type="component" value="Unassembled WGS sequence"/>
</dbReference>
<dbReference type="GO" id="GO:0006887">
    <property type="term" value="P:exocytosis"/>
    <property type="evidence" value="ECO:0007669"/>
    <property type="project" value="UniProtKB-KW"/>
</dbReference>
<dbReference type="FunFam" id="1.10.357.50:FF:000006">
    <property type="entry name" value="Exocyst complex component sec6"/>
    <property type="match status" value="1"/>
</dbReference>